<dbReference type="PANTHER" id="PTHR32114:SF2">
    <property type="entry name" value="ABC TRANSPORTER ABCH.3"/>
    <property type="match status" value="1"/>
</dbReference>
<feature type="coiled-coil region" evidence="1">
    <location>
        <begin position="483"/>
        <end position="510"/>
    </location>
</feature>
<accession>A0A8S5UHP3</accession>
<keyword evidence="1" id="KW-0175">Coiled coil</keyword>
<evidence type="ECO:0000256" key="1">
    <source>
        <dbReference type="SAM" id="Coils"/>
    </source>
</evidence>
<dbReference type="EMBL" id="BK016090">
    <property type="protein sequence ID" value="DAF94002.1"/>
    <property type="molecule type" value="Genomic_DNA"/>
</dbReference>
<organism evidence="2">
    <name type="scientific">Myoviridae sp. ctu2j3</name>
    <dbReference type="NCBI Taxonomy" id="2825197"/>
    <lineage>
        <taxon>Viruses</taxon>
        <taxon>Duplodnaviria</taxon>
        <taxon>Heunggongvirae</taxon>
        <taxon>Uroviricota</taxon>
        <taxon>Caudoviricetes</taxon>
    </lineage>
</organism>
<dbReference type="EMBL" id="BK016090">
    <property type="protein sequence ID" value="DAF93999.1"/>
    <property type="molecule type" value="Genomic_DNA"/>
</dbReference>
<feature type="coiled-coil region" evidence="1">
    <location>
        <begin position="285"/>
        <end position="356"/>
    </location>
</feature>
<protein>
    <submittedName>
        <fullName evidence="2">STRUCTURAL MAINTENANCE OF CHROMOSOMES PROTEIN</fullName>
    </submittedName>
</protein>
<sequence length="751" mass="86119">MHVIQAIELEKVGPYQKPVRFEPPCGVSTIYGLNRAAGKASQNSNGVGKSLLFSVLPEVMYDEPQIGERSDKIKQGRRDIEFMSHAGKKVLVRRIMRGKTDKLEIHVNGKDKEIRTVAEAKKTLSRLFPITASAYRTYISIDSTVPHPLVRGTGTERKAFLTEFFDLDKMDAERKLYAAELTKLGKVRAAYDELRAQVERDREGLVPRDELMKLKERVTKIKARLSKLQRSFTDAQEITRLVAFSESMGDQVKILQGAIGDEITEESFIDHVKQIKYEFDTTAANIEEAEEYEQYKKNNARYNEAYAELSEVTQNLIEENGRELAAEMAKNAYTAYTEARLALKRVELEIESVREEAESELPEKADKPEEEEADLETLVRVYEHQLEHAEKFAEGKCESCGQAVKIKDPATLKKRLKAAQQKLKQHAQYEAYRKARAAQTRAEVRLAELEKEQSCLVKNQKKFRALAKAHKEMLELPREPKPFEGKKLELKVLRRMMEELVERRALLKQLAPHLETIIAVQQLTQEDLKKVEVAEQAADKMNDLQERLSTTQARIEMHRMTVRRIKEVKERLAELETQLADEEALKHLVHGFQDKNMKKMAIEAISQRLMVLINRYASMVFPEQFQFEFQWDTDIRIIVHRPNGQEPSDVRRLSGAESAIFTLVIVCALLNFVPEHKRCSLMVLDEPDAHMSPEMTEAMYSVVKILNTMVPSIVIITPKSERVFPDSKPFTVVKDAKGESKIVEGFPHQIK</sequence>
<dbReference type="SUPFAM" id="SSF52540">
    <property type="entry name" value="P-loop containing nucleoside triphosphate hydrolases"/>
    <property type="match status" value="1"/>
</dbReference>
<proteinExistence type="predicted"/>
<dbReference type="PANTHER" id="PTHR32114">
    <property type="entry name" value="ABC TRANSPORTER ABCH.3"/>
    <property type="match status" value="1"/>
</dbReference>
<name>A0A8S5UHP3_9CAUD</name>
<feature type="coiled-coil region" evidence="1">
    <location>
        <begin position="534"/>
        <end position="585"/>
    </location>
</feature>
<dbReference type="Gene3D" id="3.40.50.300">
    <property type="entry name" value="P-loop containing nucleotide triphosphate hydrolases"/>
    <property type="match status" value="2"/>
</dbReference>
<evidence type="ECO:0000313" key="2">
    <source>
        <dbReference type="EMBL" id="DAF93999.1"/>
    </source>
</evidence>
<dbReference type="InterPro" id="IPR027417">
    <property type="entry name" value="P-loop_NTPase"/>
</dbReference>
<reference evidence="2" key="1">
    <citation type="journal article" date="2021" name="Proc. Natl. Acad. Sci. U.S.A.">
        <title>A Catalog of Tens of Thousands of Viruses from Human Metagenomes Reveals Hidden Associations with Chronic Diseases.</title>
        <authorList>
            <person name="Tisza M.J."/>
            <person name="Buck C.B."/>
        </authorList>
    </citation>
    <scope>NUCLEOTIDE SEQUENCE</scope>
    <source>
        <strain evidence="2">Ctu2j3</strain>
    </source>
</reference>